<dbReference type="RefSeq" id="WP_027692333.1">
    <property type="nucleotide sequence ID" value="NZ_CP010848.1"/>
</dbReference>
<keyword evidence="3" id="KW-1185">Reference proteome</keyword>
<dbReference type="KEGG" id="rtx:TI83_01475"/>
<dbReference type="EMBL" id="LBFI01000002">
    <property type="protein sequence ID" value="KKM47260.1"/>
    <property type="molecule type" value="Genomic_DNA"/>
</dbReference>
<dbReference type="KEGG" id="rtc:APU90_05020"/>
<reference evidence="2 4" key="2">
    <citation type="submission" date="2018-02" db="EMBL/GenBank/DDBJ databases">
        <title>Bacteriophage NCPPB3778 and a type I-E CRISPR drive the evolution of the US Biological Select Agent, Rathayibacter toxicus.</title>
        <authorList>
            <person name="Davis E.W.II."/>
            <person name="Tabima J.F."/>
            <person name="Weisberg A.J."/>
            <person name="Lopes L.D."/>
            <person name="Wiseman M.S."/>
            <person name="Wiseman M.S."/>
            <person name="Pupko T."/>
            <person name="Belcher M.S."/>
            <person name="Sechler A.J."/>
            <person name="Tancos M.A."/>
            <person name="Schroeder B.K."/>
            <person name="Murray T.D."/>
            <person name="Luster D.G."/>
            <person name="Schneider W.L."/>
            <person name="Rogers E."/>
            <person name="Andreote F.D."/>
            <person name="Grunwald N.J."/>
            <person name="Putnam M.L."/>
            <person name="Chang J.H."/>
        </authorList>
    </citation>
    <scope>NUCLEOTIDE SEQUENCE [LARGE SCALE GENOMIC DNA]</scope>
    <source>
        <strain evidence="2 4">FH99</strain>
    </source>
</reference>
<sequence>MSNFECSPQQLLNAATNAATIGNAITTNPVNTLPGGDLGHAGVAAAVDVFRSAWAGELRLRENATAEASRLLAGAASDVARLDTLLANAISRLGGGQ</sequence>
<evidence type="ECO:0000313" key="1">
    <source>
        <dbReference type="EMBL" id="KKM47260.1"/>
    </source>
</evidence>
<evidence type="ECO:0000313" key="3">
    <source>
        <dbReference type="Proteomes" id="UP000052979"/>
    </source>
</evidence>
<gene>
    <name evidence="2" type="ORF">C5C51_01220</name>
    <name evidence="1" type="ORF">VT73_00805</name>
</gene>
<dbReference type="Proteomes" id="UP000052979">
    <property type="component" value="Unassembled WGS sequence"/>
</dbReference>
<dbReference type="Proteomes" id="UP000237966">
    <property type="component" value="Unassembled WGS sequence"/>
</dbReference>
<dbReference type="PATRIC" id="fig|145458.7.peg.358"/>
<reference evidence="1 3" key="1">
    <citation type="submission" date="2015-04" db="EMBL/GenBank/DDBJ databases">
        <title>Draft genome sequence of Rathayibacter toxicus strain FH-142 (AKA 70134 or CS 32), a Western Australian isolate.</title>
        <authorList>
            <consortium name="Consortium for Microbial Forensics and Genomics (microFORGE)"/>
            <person name="Knight B.M."/>
            <person name="Roberts D.P."/>
            <person name="Lin D."/>
            <person name="Hari K."/>
            <person name="Fletcher J."/>
            <person name="Melcher U."/>
            <person name="Blagden T."/>
            <person name="Luster D.G."/>
            <person name="Sechler A.J."/>
            <person name="Schneider W.L."/>
            <person name="Winegar R.A."/>
        </authorList>
    </citation>
    <scope>NUCLEOTIDE SEQUENCE [LARGE SCALE GENOMIC DNA]</scope>
    <source>
        <strain evidence="1 3">FH142</strain>
    </source>
</reference>
<dbReference type="EMBL" id="PSWU01000003">
    <property type="protein sequence ID" value="PPI16732.1"/>
    <property type="molecule type" value="Genomic_DNA"/>
</dbReference>
<dbReference type="AlphaFoldDB" id="A0A0C5B8D0"/>
<dbReference type="KEGG" id="rtx:TI83_04320"/>
<protein>
    <submittedName>
        <fullName evidence="1">Uncharacterized protein</fullName>
    </submittedName>
</protein>
<evidence type="ECO:0000313" key="2">
    <source>
        <dbReference type="EMBL" id="PPI16732.1"/>
    </source>
</evidence>
<name>A0A0C5B8D0_9MICO</name>
<organism evidence="1 3">
    <name type="scientific">Rathayibacter toxicus</name>
    <dbReference type="NCBI Taxonomy" id="145458"/>
    <lineage>
        <taxon>Bacteria</taxon>
        <taxon>Bacillati</taxon>
        <taxon>Actinomycetota</taxon>
        <taxon>Actinomycetes</taxon>
        <taxon>Micrococcales</taxon>
        <taxon>Microbacteriaceae</taxon>
        <taxon>Rathayibacter</taxon>
    </lineage>
</organism>
<dbReference type="STRING" id="145458.APU90_02150"/>
<proteinExistence type="predicted"/>
<comment type="caution">
    <text evidence="1">The sequence shown here is derived from an EMBL/GenBank/DDBJ whole genome shotgun (WGS) entry which is preliminary data.</text>
</comment>
<dbReference type="GeneID" id="93668068"/>
<evidence type="ECO:0000313" key="4">
    <source>
        <dbReference type="Proteomes" id="UP000237966"/>
    </source>
</evidence>
<dbReference type="KEGG" id="rtc:APU90_02150"/>
<accession>A0A0C5B8D0</accession>